<keyword evidence="1" id="KW-0645">Protease</keyword>
<evidence type="ECO:0000259" key="4">
    <source>
        <dbReference type="Pfam" id="PF07687"/>
    </source>
</evidence>
<dbReference type="InterPro" id="IPR011650">
    <property type="entry name" value="Peptidase_M20_dimer"/>
</dbReference>
<name>A0A955I5I0_9BACT</name>
<dbReference type="PANTHER" id="PTHR43270">
    <property type="entry name" value="BETA-ALA-HIS DIPEPTIDASE"/>
    <property type="match status" value="1"/>
</dbReference>
<evidence type="ECO:0000256" key="2">
    <source>
        <dbReference type="ARBA" id="ARBA00022723"/>
    </source>
</evidence>
<sequence length="453" mass="51095">MSKNYNDIQKLQDKHLEELFKYLRMPSLSSENLGIEEMAKSVKELMEEIGFKVQELRVGESYPYIFGELGSGDVTLLIYNHYDVQPAGDEKLWESKPFEPEVRDGHIYARGVADNKGNLLMRLQAIRYYLENYGDLPIRIIYLVEGEEEIGSPNLDALAKAYGHLWKDADLCIWETGGVNEEGSPHTELGMKGVTYLELHSKLGDHDLHSGEASMFESPVWRLVQALNTLRSPEGKVLIDGIREQIKPPAERELQMIKDQMFDLQETLRSEGRDSFLNNEKDKDNILKFHYFEPTCNICGIWGGFMEPGGIKTIIPMEATAKIDLRLVADLDASQIAGMIRAHLDKRGFTDIEVKELIALPVGKTDVNNRFLERSHMLLEEAYGVKPDVTVTSGGSGPFYYIASQFNIPVFHIGALYPANRSHAPNENIRVKDYQKGLSAMLHIIDGLGDTSA</sequence>
<dbReference type="GO" id="GO:0046872">
    <property type="term" value="F:metal ion binding"/>
    <property type="evidence" value="ECO:0007669"/>
    <property type="project" value="UniProtKB-KW"/>
</dbReference>
<dbReference type="Gene3D" id="3.30.70.360">
    <property type="match status" value="1"/>
</dbReference>
<gene>
    <name evidence="5" type="ORF">KC685_04120</name>
</gene>
<accession>A0A955I5I0</accession>
<dbReference type="InterPro" id="IPR002933">
    <property type="entry name" value="Peptidase_M20"/>
</dbReference>
<dbReference type="GO" id="GO:0009014">
    <property type="term" value="F:succinyl-diaminopimelate desuccinylase activity"/>
    <property type="evidence" value="ECO:0007669"/>
    <property type="project" value="TreeGrafter"/>
</dbReference>
<evidence type="ECO:0000313" key="5">
    <source>
        <dbReference type="EMBL" id="MCA9377078.1"/>
    </source>
</evidence>
<dbReference type="GO" id="GO:0005829">
    <property type="term" value="C:cytosol"/>
    <property type="evidence" value="ECO:0007669"/>
    <property type="project" value="TreeGrafter"/>
</dbReference>
<dbReference type="SUPFAM" id="SSF53187">
    <property type="entry name" value="Zn-dependent exopeptidases"/>
    <property type="match status" value="1"/>
</dbReference>
<dbReference type="Pfam" id="PF07687">
    <property type="entry name" value="M20_dimer"/>
    <property type="match status" value="1"/>
</dbReference>
<evidence type="ECO:0000256" key="3">
    <source>
        <dbReference type="ARBA" id="ARBA00022801"/>
    </source>
</evidence>
<dbReference type="GO" id="GO:0006508">
    <property type="term" value="P:proteolysis"/>
    <property type="evidence" value="ECO:0007669"/>
    <property type="project" value="UniProtKB-KW"/>
</dbReference>
<reference evidence="5" key="2">
    <citation type="journal article" date="2021" name="Microbiome">
        <title>Successional dynamics and alternative stable states in a saline activated sludge microbial community over 9 years.</title>
        <authorList>
            <person name="Wang Y."/>
            <person name="Ye J."/>
            <person name="Ju F."/>
            <person name="Liu L."/>
            <person name="Boyd J.A."/>
            <person name="Deng Y."/>
            <person name="Parks D.H."/>
            <person name="Jiang X."/>
            <person name="Yin X."/>
            <person name="Woodcroft B.J."/>
            <person name="Tyson G.W."/>
            <person name="Hugenholtz P."/>
            <person name="Polz M.F."/>
            <person name="Zhang T."/>
        </authorList>
    </citation>
    <scope>NUCLEOTIDE SEQUENCE</scope>
    <source>
        <strain evidence="5">HKST-UBA17</strain>
    </source>
</reference>
<organism evidence="5 6">
    <name type="scientific">Candidatus Dojkabacteria bacterium</name>
    <dbReference type="NCBI Taxonomy" id="2099670"/>
    <lineage>
        <taxon>Bacteria</taxon>
        <taxon>Candidatus Dojkabacteria</taxon>
    </lineage>
</organism>
<evidence type="ECO:0000313" key="6">
    <source>
        <dbReference type="Proteomes" id="UP000741282"/>
    </source>
</evidence>
<dbReference type="PANTHER" id="PTHR43270:SF8">
    <property type="entry name" value="DI- AND TRIPEPTIDASE DUG2-RELATED"/>
    <property type="match status" value="1"/>
</dbReference>
<dbReference type="GO" id="GO:0009089">
    <property type="term" value="P:lysine biosynthetic process via diaminopimelate"/>
    <property type="evidence" value="ECO:0007669"/>
    <property type="project" value="TreeGrafter"/>
</dbReference>
<dbReference type="GO" id="GO:0008233">
    <property type="term" value="F:peptidase activity"/>
    <property type="evidence" value="ECO:0007669"/>
    <property type="project" value="UniProtKB-KW"/>
</dbReference>
<keyword evidence="3" id="KW-0378">Hydrolase</keyword>
<dbReference type="Proteomes" id="UP000741282">
    <property type="component" value="Unassembled WGS sequence"/>
</dbReference>
<protein>
    <submittedName>
        <fullName evidence="5">M20/M25/M40 family metallo-hydrolase</fullName>
    </submittedName>
</protein>
<dbReference type="InterPro" id="IPR051458">
    <property type="entry name" value="Cyt/Met_Dipeptidase"/>
</dbReference>
<evidence type="ECO:0000256" key="1">
    <source>
        <dbReference type="ARBA" id="ARBA00022670"/>
    </source>
</evidence>
<dbReference type="Pfam" id="PF01546">
    <property type="entry name" value="Peptidase_M20"/>
    <property type="match status" value="1"/>
</dbReference>
<dbReference type="EMBL" id="JAGQLN010000016">
    <property type="protein sequence ID" value="MCA9377078.1"/>
    <property type="molecule type" value="Genomic_DNA"/>
</dbReference>
<comment type="caution">
    <text evidence="5">The sequence shown here is derived from an EMBL/GenBank/DDBJ whole genome shotgun (WGS) entry which is preliminary data.</text>
</comment>
<dbReference type="Gene3D" id="3.40.630.10">
    <property type="entry name" value="Zn peptidases"/>
    <property type="match status" value="1"/>
</dbReference>
<reference evidence="5" key="1">
    <citation type="submission" date="2020-04" db="EMBL/GenBank/DDBJ databases">
        <authorList>
            <person name="Zhang T."/>
        </authorList>
    </citation>
    <scope>NUCLEOTIDE SEQUENCE</scope>
    <source>
        <strain evidence="5">HKST-UBA17</strain>
    </source>
</reference>
<dbReference type="AlphaFoldDB" id="A0A955I5I0"/>
<keyword evidence="2" id="KW-0479">Metal-binding</keyword>
<feature type="domain" description="Peptidase M20 dimerisation" evidence="4">
    <location>
        <begin position="197"/>
        <end position="347"/>
    </location>
</feature>
<proteinExistence type="predicted"/>